<dbReference type="InterPro" id="IPR050369">
    <property type="entry name" value="RBOH/FRE"/>
</dbReference>
<dbReference type="AlphaFoldDB" id="A0A3R7A3E9"/>
<evidence type="ECO:0000256" key="7">
    <source>
        <dbReference type="SAM" id="Phobius"/>
    </source>
</evidence>
<evidence type="ECO:0000256" key="3">
    <source>
        <dbReference type="ARBA" id="ARBA00022989"/>
    </source>
</evidence>
<name>A0A3R7A3E9_APHAT</name>
<gene>
    <name evidence="9" type="ORF">DYB35_012274</name>
</gene>
<proteinExistence type="predicted"/>
<keyword evidence="3 7" id="KW-1133">Transmembrane helix</keyword>
<feature type="transmembrane region" description="Helical" evidence="7">
    <location>
        <begin position="71"/>
        <end position="101"/>
    </location>
</feature>
<comment type="subcellular location">
    <subcellularLocation>
        <location evidence="1">Membrane</location>
        <topology evidence="1">Multi-pass membrane protein</topology>
    </subcellularLocation>
</comment>
<feature type="region of interest" description="Disordered" evidence="6">
    <location>
        <begin position="644"/>
        <end position="674"/>
    </location>
</feature>
<feature type="domain" description="Ferric oxidoreductase" evidence="8">
    <location>
        <begin position="17"/>
        <end position="81"/>
    </location>
</feature>
<evidence type="ECO:0000313" key="9">
    <source>
        <dbReference type="EMBL" id="RHY90827.1"/>
    </source>
</evidence>
<reference evidence="9 10" key="1">
    <citation type="submission" date="2018-08" db="EMBL/GenBank/DDBJ databases">
        <title>Aphanomyces genome sequencing and annotation.</title>
        <authorList>
            <person name="Minardi D."/>
            <person name="Oidtmann B."/>
            <person name="Van Der Giezen M."/>
            <person name="Studholme D.J."/>
        </authorList>
    </citation>
    <scope>NUCLEOTIDE SEQUENCE [LARGE SCALE GENOMIC DNA]</scope>
    <source>
        <strain evidence="9 10">Sv</strain>
    </source>
</reference>
<dbReference type="PANTHER" id="PTHR11972:SF193">
    <property type="entry name" value="FAD-BINDING FR-TYPE DOMAIN-CONTAINING PROTEIN"/>
    <property type="match status" value="1"/>
</dbReference>
<dbReference type="EMBL" id="QUTG01003638">
    <property type="protein sequence ID" value="RHY90827.1"/>
    <property type="molecule type" value="Genomic_DNA"/>
</dbReference>
<protein>
    <recommendedName>
        <fullName evidence="8">Ferric oxidoreductase domain-containing protein</fullName>
    </recommendedName>
</protein>
<dbReference type="InterPro" id="IPR013130">
    <property type="entry name" value="Fe3_Rdtase_TM_dom"/>
</dbReference>
<keyword evidence="5 7" id="KW-0472">Membrane</keyword>
<keyword evidence="2 7" id="KW-0812">Transmembrane</keyword>
<evidence type="ECO:0000256" key="5">
    <source>
        <dbReference type="ARBA" id="ARBA00023136"/>
    </source>
</evidence>
<evidence type="ECO:0000256" key="1">
    <source>
        <dbReference type="ARBA" id="ARBA00004141"/>
    </source>
</evidence>
<dbReference type="GO" id="GO:0016491">
    <property type="term" value="F:oxidoreductase activity"/>
    <property type="evidence" value="ECO:0007669"/>
    <property type="project" value="UniProtKB-KW"/>
</dbReference>
<evidence type="ECO:0000259" key="8">
    <source>
        <dbReference type="Pfam" id="PF01794"/>
    </source>
</evidence>
<keyword evidence="4" id="KW-0560">Oxidoreductase</keyword>
<evidence type="ECO:0000313" key="10">
    <source>
        <dbReference type="Proteomes" id="UP000285712"/>
    </source>
</evidence>
<evidence type="ECO:0000256" key="2">
    <source>
        <dbReference type="ARBA" id="ARBA00022692"/>
    </source>
</evidence>
<organism evidence="9 10">
    <name type="scientific">Aphanomyces astaci</name>
    <name type="common">Crayfish plague agent</name>
    <dbReference type="NCBI Taxonomy" id="112090"/>
    <lineage>
        <taxon>Eukaryota</taxon>
        <taxon>Sar</taxon>
        <taxon>Stramenopiles</taxon>
        <taxon>Oomycota</taxon>
        <taxon>Saprolegniomycetes</taxon>
        <taxon>Saprolegniales</taxon>
        <taxon>Verrucalvaceae</taxon>
        <taxon>Aphanomyces</taxon>
    </lineage>
</organism>
<evidence type="ECO:0000256" key="6">
    <source>
        <dbReference type="SAM" id="MobiDB-lite"/>
    </source>
</evidence>
<dbReference type="Pfam" id="PF01794">
    <property type="entry name" value="Ferric_reduct"/>
    <property type="match status" value="1"/>
</dbReference>
<evidence type="ECO:0000256" key="4">
    <source>
        <dbReference type="ARBA" id="ARBA00023002"/>
    </source>
</evidence>
<dbReference type="GO" id="GO:0005886">
    <property type="term" value="C:plasma membrane"/>
    <property type="evidence" value="ECO:0007669"/>
    <property type="project" value="TreeGrafter"/>
</dbReference>
<accession>A0A3R7A3E9</accession>
<sequence length="696" mass="75126">MHVGIIVAYYANINSLVTLLPCWDCDLASAEGTDRWQNVFGFLAFICVGVVALTSLPYVRRNHYEVFRTAHFLFVPAAIFASMHRVPILYSVFASLVLYLINHMYSRETTRAPISVARATAMPADVIELTFHTTTHYAPGGTVWVRVPALSHSKWHPFHCFATWFCNAAAIFAADVRYGSEPPSYLENICINRYKSSLQTMLQCNCINRKKSSLSSLPQLDHFPTCSKAPKQFQDSMKGITFFAATASVASAASCNNSTQFQTAQAKVISSDCLSYMGWDRMDVVSKFTSRFGDVPWACFSFDCRNDLDNAVAAYPSCDEAQPFVKALNAIKHRCATLTFPFNKPDCTAADLEKVTTLYNQVQTNCNAYSAIPNTAATLGGFLNSWNVNEMLAYFGTTGSNACTRDLSTMIGLLPDCLTNKYASRELYYNIRDDATNIFTSVSSAAVGSLPASIANLATCATKVGALYAKQLSTECKTAAYLSDFQSLSVNPSFEHFAGFCSNQICQSDLTWIAASVPALDCAADFASSIKVVQTICTVYAAAPSNLPTCTASSNSVLDNLFRETPASRACVAVAPNVETIGMVVNPPLHDYKTICASTACVKDAATVVSQLPNCQDSYNTSYPTIGASFQAICKALDITTPGPSTSTTTTTTLAPTTTTTAPNTSTPTPTPTKSSAMALTVDAVLLFMTLGLVVA</sequence>
<dbReference type="PANTHER" id="PTHR11972">
    <property type="entry name" value="NADPH OXIDASE"/>
    <property type="match status" value="1"/>
</dbReference>
<dbReference type="Proteomes" id="UP000285712">
    <property type="component" value="Unassembled WGS sequence"/>
</dbReference>
<feature type="transmembrane region" description="Helical" evidence="7">
    <location>
        <begin position="39"/>
        <end position="59"/>
    </location>
</feature>
<comment type="caution">
    <text evidence="9">The sequence shown here is derived from an EMBL/GenBank/DDBJ whole genome shotgun (WGS) entry which is preliminary data.</text>
</comment>